<protein>
    <submittedName>
        <fullName evidence="1">Uncharacterized protein</fullName>
    </submittedName>
</protein>
<name>A0ABD3AZW1_9GENT</name>
<gene>
    <name evidence="1" type="ORF">ACH5RR_005092</name>
</gene>
<sequence length="100" mass="11692">MTVLEHNPYVRFFRSLSAIQDLDQYQIYLRTKPGVDQKVYNKPTVSQVAALWVEGEENGENSRTNIQVYTHGGHSQKIQYYYGCYDPFQYPLMFPYGELG</sequence>
<dbReference type="AlphaFoldDB" id="A0ABD3AZW1"/>
<evidence type="ECO:0000313" key="2">
    <source>
        <dbReference type="Proteomes" id="UP001630127"/>
    </source>
</evidence>
<proteinExistence type="predicted"/>
<dbReference type="EMBL" id="JBJUIK010000002">
    <property type="protein sequence ID" value="KAL3536631.1"/>
    <property type="molecule type" value="Genomic_DNA"/>
</dbReference>
<dbReference type="PANTHER" id="PTHR45786">
    <property type="entry name" value="DNA BINDING PROTEIN-LIKE"/>
    <property type="match status" value="1"/>
</dbReference>
<reference evidence="1 2" key="1">
    <citation type="submission" date="2024-11" db="EMBL/GenBank/DDBJ databases">
        <title>A near-complete genome assembly of Cinchona calisaya.</title>
        <authorList>
            <person name="Lian D.C."/>
            <person name="Zhao X.W."/>
            <person name="Wei L."/>
        </authorList>
    </citation>
    <scope>NUCLEOTIDE SEQUENCE [LARGE SCALE GENOMIC DNA]</scope>
    <source>
        <tissue evidence="1">Nenye</tissue>
    </source>
</reference>
<dbReference type="PANTHER" id="PTHR45786:SF75">
    <property type="entry name" value="ATP-DEPENDENT DNA HELICASE"/>
    <property type="match status" value="1"/>
</dbReference>
<keyword evidence="2" id="KW-1185">Reference proteome</keyword>
<organism evidence="1 2">
    <name type="scientific">Cinchona calisaya</name>
    <dbReference type="NCBI Taxonomy" id="153742"/>
    <lineage>
        <taxon>Eukaryota</taxon>
        <taxon>Viridiplantae</taxon>
        <taxon>Streptophyta</taxon>
        <taxon>Embryophyta</taxon>
        <taxon>Tracheophyta</taxon>
        <taxon>Spermatophyta</taxon>
        <taxon>Magnoliopsida</taxon>
        <taxon>eudicotyledons</taxon>
        <taxon>Gunneridae</taxon>
        <taxon>Pentapetalae</taxon>
        <taxon>asterids</taxon>
        <taxon>lamiids</taxon>
        <taxon>Gentianales</taxon>
        <taxon>Rubiaceae</taxon>
        <taxon>Cinchonoideae</taxon>
        <taxon>Cinchoneae</taxon>
        <taxon>Cinchona</taxon>
    </lineage>
</organism>
<accession>A0ABD3AZW1</accession>
<comment type="caution">
    <text evidence="1">The sequence shown here is derived from an EMBL/GenBank/DDBJ whole genome shotgun (WGS) entry which is preliminary data.</text>
</comment>
<dbReference type="Proteomes" id="UP001630127">
    <property type="component" value="Unassembled WGS sequence"/>
</dbReference>
<evidence type="ECO:0000313" key="1">
    <source>
        <dbReference type="EMBL" id="KAL3536631.1"/>
    </source>
</evidence>